<dbReference type="AlphaFoldDB" id="A0A5C0UEP7"/>
<proteinExistence type="predicted"/>
<organism evidence="1 2">
    <name type="scientific">Candidatus Cytomitobacter indipagum</name>
    <dbReference type="NCBI Taxonomy" id="2601575"/>
    <lineage>
        <taxon>Bacteria</taxon>
        <taxon>Pseudomonadati</taxon>
        <taxon>Pseudomonadota</taxon>
        <taxon>Alphaproteobacteria</taxon>
        <taxon>Holosporales</taxon>
        <taxon>Holosporaceae</taxon>
        <taxon>Candidatus Cytomitobacter</taxon>
    </lineage>
</organism>
<keyword evidence="2" id="KW-1185">Reference proteome</keyword>
<reference evidence="1 2" key="1">
    <citation type="submission" date="2019-08" db="EMBL/GenBank/DDBJ databases">
        <title>Highly reduced genomes of protist endosymbionts show evolutionary convergence.</title>
        <authorList>
            <person name="George E."/>
            <person name="Husnik F."/>
            <person name="Tashyreva D."/>
            <person name="Prokopchuk G."/>
            <person name="Horak A."/>
            <person name="Kwong W.K."/>
            <person name="Lukes J."/>
            <person name="Keeling P.J."/>
        </authorList>
    </citation>
    <scope>NUCLEOTIDE SEQUENCE [LARGE SCALE GENOMIC DNA]</scope>
    <source>
        <strain evidence="1">1605</strain>
    </source>
</reference>
<accession>A0A5C0UEP7</accession>
<name>A0A5C0UEP7_9PROT</name>
<dbReference type="RefSeq" id="WP_148980960.1">
    <property type="nucleotide sequence ID" value="NZ_CP043315.1"/>
</dbReference>
<dbReference type="KEGG" id="cip:FZC35_01865"/>
<evidence type="ECO:0000313" key="1">
    <source>
        <dbReference type="EMBL" id="QEK38113.1"/>
    </source>
</evidence>
<sequence>MSLIDVVEFPDSLSESEYISSKIYLFKDGNSSLNDSIIATDSKVIKNTLINLNDLFQSDDFSYEKFLIMQLCKFLFNLNYDYENRELIAIYNVNEDLKGILNEEIIKHDDLFLTWNYHKIFTEKLIEKTNEISKKKFNQYLNKISCYIGKINKNKHDEMFNESKDGAIFNERKENVNKKYSHLSSHEKREKYIEILNAAMNNLDIQKMNSIINISQIDDFQAKNLYIAGLSECSFLLDELKKNYENIYISTNKSININMKHNMQIIKSINANDSHVAEENIATEEQLTKCQKTCIVSEFQKMHNISESCEEKEISNKLQFKFEDLELRLNASKRFSDFNLSKFEEDIMTFYVKSILNLKFVNYDIYEYVPFHIRIILMRYMVNFNENVIDEYLSESKFFSIDNLKIKLKSNNLIKQIKSMMKNQIISKKHTNICIDIYLSVNNIMQIRANYDFFIILTNKTGILFKFIFASFNAKDIKLYRNLQINILLLSAFKILSKYNLSDMKICFIDSNNVFEIMLSEIDYDEIYINTEKKVNIAINKKHCFGFDKLSKNYKLNQLMKYYDKQSHDKQSGIL</sequence>
<gene>
    <name evidence="1" type="ORF">FZC35_01865</name>
</gene>
<dbReference type="EMBL" id="CP043315">
    <property type="protein sequence ID" value="QEK38113.1"/>
    <property type="molecule type" value="Genomic_DNA"/>
</dbReference>
<dbReference type="Proteomes" id="UP000325155">
    <property type="component" value="Chromosome"/>
</dbReference>
<evidence type="ECO:0000313" key="2">
    <source>
        <dbReference type="Proteomes" id="UP000325155"/>
    </source>
</evidence>
<protein>
    <submittedName>
        <fullName evidence="1">Uncharacterized protein</fullName>
    </submittedName>
</protein>
<dbReference type="OrthoDB" id="9831424at2"/>